<dbReference type="EMBL" id="CP049801">
    <property type="protein sequence ID" value="QIO05490.1"/>
    <property type="molecule type" value="Genomic_DNA"/>
</dbReference>
<dbReference type="KEGG" id="asha:G8E00_05765"/>
<name>A0A6G8RUI8_9GAMM</name>
<proteinExistence type="predicted"/>
<accession>A0A6G8RUI8</accession>
<dbReference type="RefSeq" id="WP_166222583.1">
    <property type="nucleotide sequence ID" value="NZ_CP049801.1"/>
</dbReference>
<reference evidence="1 2" key="1">
    <citation type="submission" date="2020-03" db="EMBL/GenBank/DDBJ databases">
        <authorList>
            <person name="Zhu W."/>
        </authorList>
    </citation>
    <scope>NUCLEOTIDE SEQUENCE [LARGE SCALE GENOMIC DNA]</scope>
    <source>
        <strain evidence="1 2">323-1</strain>
    </source>
</reference>
<evidence type="ECO:0000313" key="1">
    <source>
        <dbReference type="EMBL" id="QIO05490.1"/>
    </source>
</evidence>
<gene>
    <name evidence="1" type="ORF">G8E00_05765</name>
</gene>
<dbReference type="Proteomes" id="UP000502297">
    <property type="component" value="Chromosome"/>
</dbReference>
<keyword evidence="2" id="KW-1185">Reference proteome</keyword>
<protein>
    <submittedName>
        <fullName evidence="1">Uncharacterized protein</fullName>
    </submittedName>
</protein>
<dbReference type="AlphaFoldDB" id="A0A6G8RUI8"/>
<sequence length="107" mass="12996">MYRVNLNFEEGKILLKDEDNNFTIFSKVNESELKLNYDDSTWNRKINADGIVCYFVDAIYEDNIFNIIFNFEGEILNSIKFQLFDRKNQDFDPYDYEKNLRYLYKIV</sequence>
<evidence type="ECO:0000313" key="2">
    <source>
        <dbReference type="Proteomes" id="UP000502297"/>
    </source>
</evidence>
<organism evidence="1 2">
    <name type="scientific">Acinetobacter shaoyimingii</name>
    <dbReference type="NCBI Taxonomy" id="2715164"/>
    <lineage>
        <taxon>Bacteria</taxon>
        <taxon>Pseudomonadati</taxon>
        <taxon>Pseudomonadota</taxon>
        <taxon>Gammaproteobacteria</taxon>
        <taxon>Moraxellales</taxon>
        <taxon>Moraxellaceae</taxon>
        <taxon>Acinetobacter</taxon>
    </lineage>
</organism>